<gene>
    <name evidence="2" type="ORF">COCSADRAFT_340707</name>
</gene>
<dbReference type="AlphaFoldDB" id="M2RQY9"/>
<reference evidence="3" key="2">
    <citation type="journal article" date="2013" name="PLoS Genet.">
        <title>Comparative genome structure, secondary metabolite, and effector coding capacity across Cochliobolus pathogens.</title>
        <authorList>
            <person name="Condon B.J."/>
            <person name="Leng Y."/>
            <person name="Wu D."/>
            <person name="Bushley K.E."/>
            <person name="Ohm R.A."/>
            <person name="Otillar R."/>
            <person name="Martin J."/>
            <person name="Schackwitz W."/>
            <person name="Grimwood J."/>
            <person name="MohdZainudin N."/>
            <person name="Xue C."/>
            <person name="Wang R."/>
            <person name="Manning V.A."/>
            <person name="Dhillon B."/>
            <person name="Tu Z.J."/>
            <person name="Steffenson B.J."/>
            <person name="Salamov A."/>
            <person name="Sun H."/>
            <person name="Lowry S."/>
            <person name="LaButti K."/>
            <person name="Han J."/>
            <person name="Copeland A."/>
            <person name="Lindquist E."/>
            <person name="Barry K."/>
            <person name="Schmutz J."/>
            <person name="Baker S.E."/>
            <person name="Ciuffetti L.M."/>
            <person name="Grigoriev I.V."/>
            <person name="Zhong S."/>
            <person name="Turgeon B.G."/>
        </authorList>
    </citation>
    <scope>NUCLEOTIDE SEQUENCE [LARGE SCALE GENOMIC DNA]</scope>
    <source>
        <strain evidence="3">ND90Pr / ATCC 201652</strain>
    </source>
</reference>
<dbReference type="OrthoDB" id="3695332at2759"/>
<keyword evidence="3" id="KW-1185">Reference proteome</keyword>
<sequence length="118" mass="12971">SNMSPSVPSITITNTQGSSRAISTNTFDAFLPSTHLTTMTDIAAAKQAKKDARNPVIVLKKSSKRVSNALKMKVKSMRTKSKKGGEEEEEEEEEEEVEVELSTGGEFKVLKVVKVERK</sequence>
<proteinExistence type="predicted"/>
<dbReference type="EMBL" id="KB445637">
    <property type="protein sequence ID" value="EMD68994.1"/>
    <property type="molecule type" value="Genomic_DNA"/>
</dbReference>
<accession>M2RQY9</accession>
<name>M2RQY9_COCSN</name>
<reference evidence="2 3" key="1">
    <citation type="journal article" date="2012" name="PLoS Pathog.">
        <title>Diverse lifestyles and strategies of plant pathogenesis encoded in the genomes of eighteen Dothideomycetes fungi.</title>
        <authorList>
            <person name="Ohm R.A."/>
            <person name="Feau N."/>
            <person name="Henrissat B."/>
            <person name="Schoch C.L."/>
            <person name="Horwitz B.A."/>
            <person name="Barry K.W."/>
            <person name="Condon B.J."/>
            <person name="Copeland A.C."/>
            <person name="Dhillon B."/>
            <person name="Glaser F."/>
            <person name="Hesse C.N."/>
            <person name="Kosti I."/>
            <person name="LaButti K."/>
            <person name="Lindquist E.A."/>
            <person name="Lucas S."/>
            <person name="Salamov A.A."/>
            <person name="Bradshaw R.E."/>
            <person name="Ciuffetti L."/>
            <person name="Hamelin R.C."/>
            <person name="Kema G.H.J."/>
            <person name="Lawrence C."/>
            <person name="Scott J.A."/>
            <person name="Spatafora J.W."/>
            <person name="Turgeon B.G."/>
            <person name="de Wit P.J.G.M."/>
            <person name="Zhong S."/>
            <person name="Goodwin S.B."/>
            <person name="Grigoriev I.V."/>
        </authorList>
    </citation>
    <scope>NUCLEOTIDE SEQUENCE [LARGE SCALE GENOMIC DNA]</scope>
    <source>
        <strain evidence="3">ND90Pr / ATCC 201652</strain>
    </source>
</reference>
<dbReference type="KEGG" id="bsc:COCSADRAFT_340707"/>
<feature type="region of interest" description="Disordered" evidence="1">
    <location>
        <begin position="74"/>
        <end position="100"/>
    </location>
</feature>
<dbReference type="Proteomes" id="UP000016934">
    <property type="component" value="Unassembled WGS sequence"/>
</dbReference>
<dbReference type="GeneID" id="19137432"/>
<feature type="compositionally biased region" description="Acidic residues" evidence="1">
    <location>
        <begin position="86"/>
        <end position="99"/>
    </location>
</feature>
<organism evidence="2 3">
    <name type="scientific">Cochliobolus sativus (strain ND90Pr / ATCC 201652)</name>
    <name type="common">Common root rot and spot blotch fungus</name>
    <name type="synonym">Bipolaris sorokiniana</name>
    <dbReference type="NCBI Taxonomy" id="665912"/>
    <lineage>
        <taxon>Eukaryota</taxon>
        <taxon>Fungi</taxon>
        <taxon>Dikarya</taxon>
        <taxon>Ascomycota</taxon>
        <taxon>Pezizomycotina</taxon>
        <taxon>Dothideomycetes</taxon>
        <taxon>Pleosporomycetidae</taxon>
        <taxon>Pleosporales</taxon>
        <taxon>Pleosporineae</taxon>
        <taxon>Pleosporaceae</taxon>
        <taxon>Bipolaris</taxon>
    </lineage>
</organism>
<dbReference type="OMA" id="VKSMRTK"/>
<feature type="non-terminal residue" evidence="2">
    <location>
        <position position="1"/>
    </location>
</feature>
<protein>
    <submittedName>
        <fullName evidence="2">Uncharacterized protein</fullName>
    </submittedName>
</protein>
<dbReference type="HOGENOM" id="CLU_2196460_0_0_1"/>
<dbReference type="RefSeq" id="XP_007694457.1">
    <property type="nucleotide sequence ID" value="XM_007696267.1"/>
</dbReference>
<evidence type="ECO:0000313" key="3">
    <source>
        <dbReference type="Proteomes" id="UP000016934"/>
    </source>
</evidence>
<evidence type="ECO:0000313" key="2">
    <source>
        <dbReference type="EMBL" id="EMD68994.1"/>
    </source>
</evidence>
<evidence type="ECO:0000256" key="1">
    <source>
        <dbReference type="SAM" id="MobiDB-lite"/>
    </source>
</evidence>